<name>A0ABD2CMS9_VESMC</name>
<evidence type="ECO:0000313" key="3">
    <source>
        <dbReference type="Proteomes" id="UP001607303"/>
    </source>
</evidence>
<keyword evidence="3" id="KW-1185">Reference proteome</keyword>
<protein>
    <submittedName>
        <fullName evidence="2">Uncharacterized protein</fullName>
    </submittedName>
</protein>
<feature type="compositionally biased region" description="Acidic residues" evidence="1">
    <location>
        <begin position="51"/>
        <end position="83"/>
    </location>
</feature>
<dbReference type="Proteomes" id="UP001607303">
    <property type="component" value="Unassembled WGS sequence"/>
</dbReference>
<sequence length="108" mass="12547">MTPSATSKMSWTVLAHLHHAPLLQQLTVEDYDLFGSWQLLFRRWTKRSRADDEDEGNDEDDDHDDDDDDDDDDNDDDDDDVDQDNPRSIAQHLMNHKTSVLNSFPQMS</sequence>
<reference evidence="2 3" key="1">
    <citation type="journal article" date="2024" name="Ann. Entomol. Soc. Am.">
        <title>Genomic analyses of the southern and eastern yellowjacket wasps (Hymenoptera: Vespidae) reveal evolutionary signatures of social life.</title>
        <authorList>
            <person name="Catto M.A."/>
            <person name="Caine P.B."/>
            <person name="Orr S.E."/>
            <person name="Hunt B.G."/>
            <person name="Goodisman M.A.D."/>
        </authorList>
    </citation>
    <scope>NUCLEOTIDE SEQUENCE [LARGE SCALE GENOMIC DNA]</scope>
    <source>
        <strain evidence="2">232</strain>
        <tissue evidence="2">Head and thorax</tissue>
    </source>
</reference>
<evidence type="ECO:0000313" key="2">
    <source>
        <dbReference type="EMBL" id="KAL2746420.1"/>
    </source>
</evidence>
<proteinExistence type="predicted"/>
<gene>
    <name evidence="2" type="ORF">V1477_004790</name>
</gene>
<feature type="compositionally biased region" description="Polar residues" evidence="1">
    <location>
        <begin position="96"/>
        <end position="108"/>
    </location>
</feature>
<accession>A0ABD2CMS9</accession>
<dbReference type="EMBL" id="JAYRBN010000037">
    <property type="protein sequence ID" value="KAL2746420.1"/>
    <property type="molecule type" value="Genomic_DNA"/>
</dbReference>
<evidence type="ECO:0000256" key="1">
    <source>
        <dbReference type="SAM" id="MobiDB-lite"/>
    </source>
</evidence>
<feature type="region of interest" description="Disordered" evidence="1">
    <location>
        <begin position="47"/>
        <end position="108"/>
    </location>
</feature>
<organism evidence="2 3">
    <name type="scientific">Vespula maculifrons</name>
    <name type="common">Eastern yellow jacket</name>
    <name type="synonym">Wasp</name>
    <dbReference type="NCBI Taxonomy" id="7453"/>
    <lineage>
        <taxon>Eukaryota</taxon>
        <taxon>Metazoa</taxon>
        <taxon>Ecdysozoa</taxon>
        <taxon>Arthropoda</taxon>
        <taxon>Hexapoda</taxon>
        <taxon>Insecta</taxon>
        <taxon>Pterygota</taxon>
        <taxon>Neoptera</taxon>
        <taxon>Endopterygota</taxon>
        <taxon>Hymenoptera</taxon>
        <taxon>Apocrita</taxon>
        <taxon>Aculeata</taxon>
        <taxon>Vespoidea</taxon>
        <taxon>Vespidae</taxon>
        <taxon>Vespinae</taxon>
        <taxon>Vespula</taxon>
    </lineage>
</organism>
<dbReference type="AlphaFoldDB" id="A0ABD2CMS9"/>
<comment type="caution">
    <text evidence="2">The sequence shown here is derived from an EMBL/GenBank/DDBJ whole genome shotgun (WGS) entry which is preliminary data.</text>
</comment>